<gene>
    <name evidence="2" type="ORF">GCM10007067_27150</name>
</gene>
<dbReference type="InterPro" id="IPR009576">
    <property type="entry name" value="Biofilm_formation_YgiB"/>
</dbReference>
<feature type="chain" id="PRO_5037011356" description="DUF1190 domain-containing protein" evidence="1">
    <location>
        <begin position="22"/>
        <end position="184"/>
    </location>
</feature>
<protein>
    <recommendedName>
        <fullName evidence="4">DUF1190 domain-containing protein</fullName>
    </recommendedName>
</protein>
<reference evidence="2" key="1">
    <citation type="journal article" date="2014" name="Int. J. Syst. Evol. Microbiol.">
        <title>Complete genome sequence of Corynebacterium casei LMG S-19264T (=DSM 44701T), isolated from a smear-ripened cheese.</title>
        <authorList>
            <consortium name="US DOE Joint Genome Institute (JGI-PGF)"/>
            <person name="Walter F."/>
            <person name="Albersmeier A."/>
            <person name="Kalinowski J."/>
            <person name="Ruckert C."/>
        </authorList>
    </citation>
    <scope>NUCLEOTIDE SEQUENCE</scope>
    <source>
        <strain evidence="2">KCTC 23077</strain>
    </source>
</reference>
<evidence type="ECO:0008006" key="4">
    <source>
        <dbReference type="Google" id="ProtNLM"/>
    </source>
</evidence>
<accession>A0A918WA36</accession>
<organism evidence="2 3">
    <name type="scientific">Cognatilysobacter bugurensis</name>
    <dbReference type="NCBI Taxonomy" id="543356"/>
    <lineage>
        <taxon>Bacteria</taxon>
        <taxon>Pseudomonadati</taxon>
        <taxon>Pseudomonadota</taxon>
        <taxon>Gammaproteobacteria</taxon>
        <taxon>Lysobacterales</taxon>
        <taxon>Lysobacteraceae</taxon>
        <taxon>Cognatilysobacter</taxon>
    </lineage>
</organism>
<dbReference type="RefSeq" id="WP_189457550.1">
    <property type="nucleotide sequence ID" value="NZ_BMYD01000005.1"/>
</dbReference>
<keyword evidence="3" id="KW-1185">Reference proteome</keyword>
<proteinExistence type="predicted"/>
<evidence type="ECO:0000313" key="3">
    <source>
        <dbReference type="Proteomes" id="UP000646426"/>
    </source>
</evidence>
<reference evidence="2" key="2">
    <citation type="submission" date="2020-09" db="EMBL/GenBank/DDBJ databases">
        <authorList>
            <person name="Sun Q."/>
            <person name="Kim S."/>
        </authorList>
    </citation>
    <scope>NUCLEOTIDE SEQUENCE</scope>
    <source>
        <strain evidence="2">KCTC 23077</strain>
    </source>
</reference>
<feature type="signal peptide" evidence="1">
    <location>
        <begin position="1"/>
        <end position="21"/>
    </location>
</feature>
<dbReference type="Proteomes" id="UP000646426">
    <property type="component" value="Unassembled WGS sequence"/>
</dbReference>
<sequence length="184" mass="19577">MKRSRNLRLVLMAATVPVVLAGCESEPTGQVLSSVEQCRNQETVSVEQCEQAYLAARAEHERIAPRFESRVECDQQFENCVAVEEGGQTVYHPPMGGFLMGYLIGSALSPRGYYPVGAASPLYRDYRGGYYKPNGDFAGNRIGNVSGNKGKVALPARAVTVSRSGFGSSASARGGFGSSRGTGG</sequence>
<evidence type="ECO:0000313" key="2">
    <source>
        <dbReference type="EMBL" id="GHA87697.1"/>
    </source>
</evidence>
<dbReference type="Pfam" id="PF06693">
    <property type="entry name" value="DUF1190"/>
    <property type="match status" value="1"/>
</dbReference>
<dbReference type="AlphaFoldDB" id="A0A918WA36"/>
<dbReference type="EMBL" id="BMYD01000005">
    <property type="protein sequence ID" value="GHA87697.1"/>
    <property type="molecule type" value="Genomic_DNA"/>
</dbReference>
<dbReference type="PROSITE" id="PS51257">
    <property type="entry name" value="PROKAR_LIPOPROTEIN"/>
    <property type="match status" value="1"/>
</dbReference>
<evidence type="ECO:0000256" key="1">
    <source>
        <dbReference type="SAM" id="SignalP"/>
    </source>
</evidence>
<comment type="caution">
    <text evidence="2">The sequence shown here is derived from an EMBL/GenBank/DDBJ whole genome shotgun (WGS) entry which is preliminary data.</text>
</comment>
<keyword evidence="1" id="KW-0732">Signal</keyword>
<name>A0A918WA36_9GAMM</name>